<dbReference type="PRINTS" id="PR00080">
    <property type="entry name" value="SDRFAMILY"/>
</dbReference>
<dbReference type="InterPro" id="IPR036291">
    <property type="entry name" value="NAD(P)-bd_dom_sf"/>
</dbReference>
<dbReference type="InterPro" id="IPR051737">
    <property type="entry name" value="L-xylulose/Carbonyl_redctase"/>
</dbReference>
<dbReference type="AlphaFoldDB" id="A0A8S4PKF7"/>
<dbReference type="InterPro" id="IPR020904">
    <property type="entry name" value="Sc_DH/Rdtase_CS"/>
</dbReference>
<evidence type="ECO:0008006" key="8">
    <source>
        <dbReference type="Google" id="ProtNLM"/>
    </source>
</evidence>
<evidence type="ECO:0000256" key="1">
    <source>
        <dbReference type="ARBA" id="ARBA00006484"/>
    </source>
</evidence>
<evidence type="ECO:0000256" key="4">
    <source>
        <dbReference type="ARBA" id="ARBA00023002"/>
    </source>
</evidence>
<protein>
    <recommendedName>
        <fullName evidence="8">L-xylulose reductase</fullName>
    </recommendedName>
</protein>
<dbReference type="OrthoDB" id="1393670at2759"/>
<dbReference type="EMBL" id="CAIIXF020000009">
    <property type="protein sequence ID" value="CAH1793849.1"/>
    <property type="molecule type" value="Genomic_DNA"/>
</dbReference>
<dbReference type="GO" id="GO:0004090">
    <property type="term" value="F:carbonyl reductase (NADPH) activity"/>
    <property type="evidence" value="ECO:0007669"/>
    <property type="project" value="TreeGrafter"/>
</dbReference>
<dbReference type="GO" id="GO:0050038">
    <property type="term" value="F:L-xylulose reductase (NADPH) activity"/>
    <property type="evidence" value="ECO:0007669"/>
    <property type="project" value="TreeGrafter"/>
</dbReference>
<dbReference type="GO" id="GO:0006006">
    <property type="term" value="P:glucose metabolic process"/>
    <property type="evidence" value="ECO:0007669"/>
    <property type="project" value="TreeGrafter"/>
</dbReference>
<organism evidence="6 7">
    <name type="scientific">Owenia fusiformis</name>
    <name type="common">Polychaete worm</name>
    <dbReference type="NCBI Taxonomy" id="6347"/>
    <lineage>
        <taxon>Eukaryota</taxon>
        <taxon>Metazoa</taxon>
        <taxon>Spiralia</taxon>
        <taxon>Lophotrochozoa</taxon>
        <taxon>Annelida</taxon>
        <taxon>Polychaeta</taxon>
        <taxon>Sedentaria</taxon>
        <taxon>Canalipalpata</taxon>
        <taxon>Sabellida</taxon>
        <taxon>Oweniida</taxon>
        <taxon>Oweniidae</taxon>
        <taxon>Owenia</taxon>
    </lineage>
</organism>
<proteinExistence type="inferred from homology"/>
<dbReference type="PRINTS" id="PR00081">
    <property type="entry name" value="GDHRDH"/>
</dbReference>
<comment type="caution">
    <text evidence="6">The sequence shown here is derived from an EMBL/GenBank/DDBJ whole genome shotgun (WGS) entry which is preliminary data.</text>
</comment>
<dbReference type="PROSITE" id="PS00061">
    <property type="entry name" value="ADH_SHORT"/>
    <property type="match status" value="1"/>
</dbReference>
<dbReference type="FunFam" id="3.40.50.720:FF:000214">
    <property type="entry name" value="L-xylulose reductase"/>
    <property type="match status" value="1"/>
</dbReference>
<dbReference type="Pfam" id="PF00106">
    <property type="entry name" value="adh_short"/>
    <property type="match status" value="1"/>
</dbReference>
<evidence type="ECO:0000256" key="5">
    <source>
        <dbReference type="RuleBase" id="RU000363"/>
    </source>
</evidence>
<accession>A0A8S4PKF7</accession>
<comment type="similarity">
    <text evidence="1 5">Belongs to the short-chain dehydrogenases/reductases (SDR) family.</text>
</comment>
<keyword evidence="3" id="KW-0521">NADP</keyword>
<comment type="subunit">
    <text evidence="2">Homotetramer.</text>
</comment>
<evidence type="ECO:0000256" key="2">
    <source>
        <dbReference type="ARBA" id="ARBA00011881"/>
    </source>
</evidence>
<dbReference type="Proteomes" id="UP000749559">
    <property type="component" value="Unassembled WGS sequence"/>
</dbReference>
<evidence type="ECO:0000313" key="6">
    <source>
        <dbReference type="EMBL" id="CAH1793849.1"/>
    </source>
</evidence>
<keyword evidence="4" id="KW-0560">Oxidoreductase</keyword>
<dbReference type="PANTHER" id="PTHR44252:SF3">
    <property type="entry name" value="D-ERYTHRULOSE REDUCTASE-RELATED"/>
    <property type="match status" value="1"/>
</dbReference>
<dbReference type="Gene3D" id="3.40.50.720">
    <property type="entry name" value="NAD(P)-binding Rossmann-like Domain"/>
    <property type="match status" value="1"/>
</dbReference>
<gene>
    <name evidence="6" type="ORF">OFUS_LOCUS18648</name>
</gene>
<sequence>MEITFEGKRALVTGAGKGIGRAIAIALAKGGAVVYALSRTQADLDSIKKESSNIKTIFVDVGDWAKCREAVEKCGPVELLVNNAGIGSNQSFLEITEGEWDSVLNINLKASVNISQVVAKGMVARKQGGAIVNISSQASMIALPKHTSYAASKAGLDQVTRMMALELGPHNIRTNCVNPGIVMTDMGREHWGGEEGKPMKERTPLKRFAEISDVVNTVLYLLSDQAAMLNGVLLPIEGGLLVT</sequence>
<dbReference type="GO" id="GO:0005997">
    <property type="term" value="P:xylulose metabolic process"/>
    <property type="evidence" value="ECO:0007669"/>
    <property type="project" value="TreeGrafter"/>
</dbReference>
<reference evidence="6" key="1">
    <citation type="submission" date="2022-03" db="EMBL/GenBank/DDBJ databases">
        <authorList>
            <person name="Martin C."/>
        </authorList>
    </citation>
    <scope>NUCLEOTIDE SEQUENCE</scope>
</reference>
<dbReference type="InterPro" id="IPR002347">
    <property type="entry name" value="SDR_fam"/>
</dbReference>
<evidence type="ECO:0000313" key="7">
    <source>
        <dbReference type="Proteomes" id="UP000749559"/>
    </source>
</evidence>
<name>A0A8S4PKF7_OWEFU</name>
<dbReference type="SUPFAM" id="SSF51735">
    <property type="entry name" value="NAD(P)-binding Rossmann-fold domains"/>
    <property type="match status" value="1"/>
</dbReference>
<evidence type="ECO:0000256" key="3">
    <source>
        <dbReference type="ARBA" id="ARBA00022857"/>
    </source>
</evidence>
<keyword evidence="7" id="KW-1185">Reference proteome</keyword>
<dbReference type="PANTHER" id="PTHR44252">
    <property type="entry name" value="D-ERYTHRULOSE REDUCTASE"/>
    <property type="match status" value="1"/>
</dbReference>